<keyword evidence="2" id="KW-1133">Transmembrane helix</keyword>
<reference evidence="3 4" key="1">
    <citation type="submission" date="2023-04" db="EMBL/GenBank/DDBJ databases">
        <title>Klugiella caeni sp. nov. isolated from the sludge of biochemical tank.</title>
        <authorList>
            <person name="Geng K."/>
        </authorList>
    </citation>
    <scope>NUCLEOTIDE SEQUENCE [LARGE SCALE GENOMIC DNA]</scope>
    <source>
        <strain evidence="3 4">YN-L-19</strain>
    </source>
</reference>
<organism evidence="3 4">
    <name type="scientific">Ruicaihuangia caeni</name>
    <dbReference type="NCBI Taxonomy" id="3042517"/>
    <lineage>
        <taxon>Bacteria</taxon>
        <taxon>Bacillati</taxon>
        <taxon>Actinomycetota</taxon>
        <taxon>Actinomycetes</taxon>
        <taxon>Micrococcales</taxon>
        <taxon>Microbacteriaceae</taxon>
        <taxon>Ruicaihuangia</taxon>
    </lineage>
</organism>
<feature type="compositionally biased region" description="Basic and acidic residues" evidence="1">
    <location>
        <begin position="145"/>
        <end position="201"/>
    </location>
</feature>
<protein>
    <submittedName>
        <fullName evidence="3">DUF3180 domain-containing protein</fullName>
    </submittedName>
</protein>
<proteinExistence type="predicted"/>
<feature type="region of interest" description="Disordered" evidence="1">
    <location>
        <begin position="144"/>
        <end position="201"/>
    </location>
</feature>
<dbReference type="Proteomes" id="UP001321506">
    <property type="component" value="Unassembled WGS sequence"/>
</dbReference>
<evidence type="ECO:0000256" key="2">
    <source>
        <dbReference type="SAM" id="Phobius"/>
    </source>
</evidence>
<dbReference type="AlphaFoldDB" id="A0AAW6T725"/>
<evidence type="ECO:0000313" key="3">
    <source>
        <dbReference type="EMBL" id="MDI2098456.1"/>
    </source>
</evidence>
<evidence type="ECO:0000313" key="4">
    <source>
        <dbReference type="Proteomes" id="UP001321506"/>
    </source>
</evidence>
<comment type="caution">
    <text evidence="3">The sequence shown here is derived from an EMBL/GenBank/DDBJ whole genome shotgun (WGS) entry which is preliminary data.</text>
</comment>
<dbReference type="InterPro" id="IPR021517">
    <property type="entry name" value="DUF3180"/>
</dbReference>
<feature type="transmembrane region" description="Helical" evidence="2">
    <location>
        <begin position="39"/>
        <end position="59"/>
    </location>
</feature>
<keyword evidence="2" id="KW-0472">Membrane</keyword>
<dbReference type="Pfam" id="PF11377">
    <property type="entry name" value="DUF3180"/>
    <property type="match status" value="1"/>
</dbReference>
<feature type="transmembrane region" description="Helical" evidence="2">
    <location>
        <begin position="79"/>
        <end position="105"/>
    </location>
</feature>
<name>A0AAW6T725_9MICO</name>
<keyword evidence="2" id="KW-0812">Transmembrane</keyword>
<accession>A0AAW6T725</accession>
<evidence type="ECO:0000256" key="1">
    <source>
        <dbReference type="SAM" id="MobiDB-lite"/>
    </source>
</evidence>
<sequence>MKRTGPVSLLVLAVIGLAAGIMLDTGLAAAGRPVFVPPITLAVALALIGAVLVALARPVRKAVKARTLNAIDPFYATRVLVLAKASSLAGSLIGGFGIGVIVYLLSRSVVAAGGAVLLSAASVVGGAALVTGALIAERMCSLPPGDEHGDGDSNAEKDAARRTGREREEDGRNDRRAGDSRERSDSWSGRVGRDDPFGPRR</sequence>
<dbReference type="RefSeq" id="WP_281488248.1">
    <property type="nucleotide sequence ID" value="NZ_JASATX010000002.1"/>
</dbReference>
<keyword evidence="4" id="KW-1185">Reference proteome</keyword>
<dbReference type="EMBL" id="JASATX010000002">
    <property type="protein sequence ID" value="MDI2098456.1"/>
    <property type="molecule type" value="Genomic_DNA"/>
</dbReference>
<gene>
    <name evidence="3" type="ORF">QF206_05700</name>
</gene>
<feature type="transmembrane region" description="Helical" evidence="2">
    <location>
        <begin position="111"/>
        <end position="136"/>
    </location>
</feature>